<sequence>MAAWKEHFPWLIVEQVSLFVDLSLLESWPGRVTHVSTSMTIELAAAYAEFNVLVSDPIRGMIARTVGLSIGERLTVYREREEFEARLIEVLEAQREPMPHPLV</sequence>
<accession>A6GGJ2</accession>
<proteinExistence type="predicted"/>
<dbReference type="Proteomes" id="UP000005801">
    <property type="component" value="Unassembled WGS sequence"/>
</dbReference>
<evidence type="ECO:0000313" key="2">
    <source>
        <dbReference type="Proteomes" id="UP000005801"/>
    </source>
</evidence>
<reference evidence="1 2" key="1">
    <citation type="submission" date="2007-06" db="EMBL/GenBank/DDBJ databases">
        <authorList>
            <person name="Shimkets L."/>
            <person name="Ferriera S."/>
            <person name="Johnson J."/>
            <person name="Kravitz S."/>
            <person name="Beeson K."/>
            <person name="Sutton G."/>
            <person name="Rogers Y.-H."/>
            <person name="Friedman R."/>
            <person name="Frazier M."/>
            <person name="Venter J.C."/>
        </authorList>
    </citation>
    <scope>NUCLEOTIDE SEQUENCE [LARGE SCALE GENOMIC DNA]</scope>
    <source>
        <strain evidence="1 2">SIR-1</strain>
    </source>
</reference>
<name>A6GGJ2_9BACT</name>
<gene>
    <name evidence="1" type="ORF">PPSIR1_16995</name>
</gene>
<protein>
    <submittedName>
        <fullName evidence="1">Uncharacterized protein</fullName>
    </submittedName>
</protein>
<evidence type="ECO:0000313" key="1">
    <source>
        <dbReference type="EMBL" id="EDM75018.1"/>
    </source>
</evidence>
<dbReference type="EMBL" id="ABCS01000107">
    <property type="protein sequence ID" value="EDM75018.1"/>
    <property type="molecule type" value="Genomic_DNA"/>
</dbReference>
<organism evidence="1 2">
    <name type="scientific">Plesiocystis pacifica SIR-1</name>
    <dbReference type="NCBI Taxonomy" id="391625"/>
    <lineage>
        <taxon>Bacteria</taxon>
        <taxon>Pseudomonadati</taxon>
        <taxon>Myxococcota</taxon>
        <taxon>Polyangia</taxon>
        <taxon>Nannocystales</taxon>
        <taxon>Nannocystaceae</taxon>
        <taxon>Plesiocystis</taxon>
    </lineage>
</organism>
<keyword evidence="2" id="KW-1185">Reference proteome</keyword>
<dbReference type="RefSeq" id="WP_006975832.1">
    <property type="nucleotide sequence ID" value="NZ_ABCS01000107.1"/>
</dbReference>
<dbReference type="AlphaFoldDB" id="A6GGJ2"/>
<comment type="caution">
    <text evidence="1">The sequence shown here is derived from an EMBL/GenBank/DDBJ whole genome shotgun (WGS) entry which is preliminary data.</text>
</comment>